<dbReference type="GO" id="GO:0004602">
    <property type="term" value="F:glutathione peroxidase activity"/>
    <property type="evidence" value="ECO:0007669"/>
    <property type="project" value="TreeGrafter"/>
</dbReference>
<dbReference type="GO" id="GO:0018845">
    <property type="term" value="F:2-hydroxychromene-2-carboxylate isomerase activity"/>
    <property type="evidence" value="ECO:0007669"/>
    <property type="project" value="UniProtKB-UniRule"/>
</dbReference>
<organism evidence="6 7">
    <name type="scientific">Pseudomonas batumici</name>
    <dbReference type="NCBI Taxonomy" id="226910"/>
    <lineage>
        <taxon>Bacteria</taxon>
        <taxon>Pseudomonadati</taxon>
        <taxon>Pseudomonadota</taxon>
        <taxon>Gammaproteobacteria</taxon>
        <taxon>Pseudomonadales</taxon>
        <taxon>Pseudomonadaceae</taxon>
        <taxon>Pseudomonas</taxon>
    </lineage>
</organism>
<keyword evidence="3 6" id="KW-0413">Isomerase</keyword>
<evidence type="ECO:0000256" key="2">
    <source>
        <dbReference type="ARBA" id="ARBA00047960"/>
    </source>
</evidence>
<dbReference type="Gene3D" id="3.40.30.10">
    <property type="entry name" value="Glutaredoxin"/>
    <property type="match status" value="1"/>
</dbReference>
<dbReference type="InterPro" id="IPR001853">
    <property type="entry name" value="DSBA-like_thioredoxin_dom"/>
</dbReference>
<dbReference type="PANTHER" id="PTHR42943">
    <property type="entry name" value="GLUTATHIONE S-TRANSFERASE KAPPA"/>
    <property type="match status" value="1"/>
</dbReference>
<dbReference type="CDD" id="cd03022">
    <property type="entry name" value="DsbA_HCCA_Iso"/>
    <property type="match status" value="1"/>
</dbReference>
<comment type="catalytic activity">
    <reaction evidence="3">
        <text>2-hydroxychromene-2-carboxylate = (3E)-4-(2-hydroxyphenyl)-2-oxobut-3-enoate</text>
        <dbReference type="Rhea" id="RHEA:27401"/>
        <dbReference type="ChEBI" id="CHEBI:59350"/>
        <dbReference type="ChEBI" id="CHEBI:59353"/>
        <dbReference type="EC" id="5.99.1.4"/>
    </reaction>
</comment>
<dbReference type="InterPro" id="IPR036249">
    <property type="entry name" value="Thioredoxin-like_sf"/>
</dbReference>
<gene>
    <name evidence="6" type="ORF">UCMB321_2925</name>
</gene>
<name>A0A0C2EC15_9PSED</name>
<reference evidence="6 7" key="1">
    <citation type="submission" date="2015-01" db="EMBL/GenBank/DDBJ databases">
        <title>Complete genome of Pseudomonas batumici UCM B-321 producer of the batumin antibiotic with strong antistaphilococcal and potential anticancer activity.</title>
        <authorList>
            <person name="Klochko V.V."/>
            <person name="Zelena L.B."/>
            <person name="Elena K.A."/>
            <person name="Reva O.N."/>
        </authorList>
    </citation>
    <scope>NUCLEOTIDE SEQUENCE [LARGE SCALE GENOMIC DNA]</scope>
    <source>
        <strain evidence="6 7">UCM B-321</strain>
    </source>
</reference>
<comment type="caution">
    <text evidence="6">The sequence shown here is derived from an EMBL/GenBank/DDBJ whole genome shotgun (WGS) entry which is preliminary data.</text>
</comment>
<dbReference type="STRING" id="226910.UCMB321_2925"/>
<dbReference type="InterPro" id="IPR051924">
    <property type="entry name" value="GST_Kappa/NadH"/>
</dbReference>
<dbReference type="PIRSF" id="PIRSF006386">
    <property type="entry name" value="HCCAis_GSTk"/>
    <property type="match status" value="1"/>
</dbReference>
<accession>A0A0C2EC15</accession>
<dbReference type="RefSeq" id="WP_040067961.1">
    <property type="nucleotide sequence ID" value="NZ_JXDG01000037.1"/>
</dbReference>
<dbReference type="InterPro" id="IPR014440">
    <property type="entry name" value="HCCAis_GSTk"/>
</dbReference>
<dbReference type="GO" id="GO:0004364">
    <property type="term" value="F:glutathione transferase activity"/>
    <property type="evidence" value="ECO:0007669"/>
    <property type="project" value="UniProtKB-EC"/>
</dbReference>
<evidence type="ECO:0000256" key="1">
    <source>
        <dbReference type="ARBA" id="ARBA00022679"/>
    </source>
</evidence>
<dbReference type="GO" id="GO:0006749">
    <property type="term" value="P:glutathione metabolic process"/>
    <property type="evidence" value="ECO:0007669"/>
    <property type="project" value="TreeGrafter"/>
</dbReference>
<dbReference type="EMBL" id="JXDG01000037">
    <property type="protein sequence ID" value="KIH83429.1"/>
    <property type="molecule type" value="Genomic_DNA"/>
</dbReference>
<evidence type="ECO:0000256" key="4">
    <source>
        <dbReference type="PIRSR" id="PIRSR006386-1"/>
    </source>
</evidence>
<dbReference type="FunFam" id="3.40.30.10:FF:000096">
    <property type="entry name" value="Glutathione S-transferase kappa"/>
    <property type="match status" value="1"/>
</dbReference>
<comment type="catalytic activity">
    <reaction evidence="2">
        <text>RX + glutathione = an S-substituted glutathione + a halide anion + H(+)</text>
        <dbReference type="Rhea" id="RHEA:16437"/>
        <dbReference type="ChEBI" id="CHEBI:15378"/>
        <dbReference type="ChEBI" id="CHEBI:16042"/>
        <dbReference type="ChEBI" id="CHEBI:17792"/>
        <dbReference type="ChEBI" id="CHEBI:57925"/>
        <dbReference type="ChEBI" id="CHEBI:90779"/>
        <dbReference type="EC" id="2.5.1.18"/>
    </reaction>
</comment>
<dbReference type="SUPFAM" id="SSF52833">
    <property type="entry name" value="Thioredoxin-like"/>
    <property type="match status" value="1"/>
</dbReference>
<keyword evidence="7" id="KW-1185">Reference proteome</keyword>
<dbReference type="GO" id="GO:1901170">
    <property type="term" value="P:naphthalene catabolic process"/>
    <property type="evidence" value="ECO:0007669"/>
    <property type="project" value="InterPro"/>
</dbReference>
<feature type="domain" description="DSBA-like thioredoxin" evidence="5">
    <location>
        <begin position="4"/>
        <end position="194"/>
    </location>
</feature>
<dbReference type="InterPro" id="IPR044087">
    <property type="entry name" value="NahD-like"/>
</dbReference>
<evidence type="ECO:0000313" key="7">
    <source>
        <dbReference type="Proteomes" id="UP000031535"/>
    </source>
</evidence>
<dbReference type="PANTHER" id="PTHR42943:SF2">
    <property type="entry name" value="GLUTATHIONE S-TRANSFERASE KAPPA 1"/>
    <property type="match status" value="1"/>
</dbReference>
<dbReference type="AlphaFoldDB" id="A0A0C2EC15"/>
<comment type="similarity">
    <text evidence="3">Belongs to the GST superfamily. NadH family.</text>
</comment>
<keyword evidence="1" id="KW-0808">Transferase</keyword>
<evidence type="ECO:0000259" key="5">
    <source>
        <dbReference type="Pfam" id="PF01323"/>
    </source>
</evidence>
<sequence length="195" mass="21639">MKKVEFFFDVGSPASYLAWTQLPKICAAKGAELVFRPMLLGGIFQATGNASPAAVPAKGRYSSIDLGRFAHRYGVPLVMNPHFPINTLQLMRAVTGVQMRHPERFESFLAQLFNALWVEALNLNEPALVGRTIIRAGFSIDEVLALTNELDVKAQLRSTTDEALERGVFGAPTMFVRDEMFFGQDRLVFVEEALS</sequence>
<evidence type="ECO:0000313" key="6">
    <source>
        <dbReference type="EMBL" id="KIH83429.1"/>
    </source>
</evidence>
<dbReference type="Pfam" id="PF01323">
    <property type="entry name" value="DSBA"/>
    <property type="match status" value="1"/>
</dbReference>
<dbReference type="OrthoDB" id="5244108at2"/>
<protein>
    <recommendedName>
        <fullName evidence="3">2-hydroxychromene-2-carboxylate isomerase</fullName>
        <ecNumber evidence="3">5.99.1.4</ecNumber>
    </recommendedName>
</protein>
<dbReference type="GO" id="GO:0005737">
    <property type="term" value="C:cytoplasm"/>
    <property type="evidence" value="ECO:0007669"/>
    <property type="project" value="UniProtKB-ARBA"/>
</dbReference>
<dbReference type="PATRIC" id="fig|226910.6.peg.2914"/>
<dbReference type="EC" id="5.99.1.4" evidence="3"/>
<feature type="active site" description="Nucleophile" evidence="4">
    <location>
        <position position="12"/>
    </location>
</feature>
<dbReference type="Proteomes" id="UP000031535">
    <property type="component" value="Unassembled WGS sequence"/>
</dbReference>
<evidence type="ECO:0000256" key="3">
    <source>
        <dbReference type="PIRNR" id="PIRNR006386"/>
    </source>
</evidence>
<proteinExistence type="inferred from homology"/>